<dbReference type="GO" id="GO:0043123">
    <property type="term" value="P:positive regulation of canonical NF-kappaB signal transduction"/>
    <property type="evidence" value="ECO:0007669"/>
    <property type="project" value="TreeGrafter"/>
</dbReference>
<dbReference type="InterPro" id="IPR017907">
    <property type="entry name" value="Znf_RING_CS"/>
</dbReference>
<keyword evidence="3 6" id="KW-0863">Zinc-finger</keyword>
<dbReference type="SMART" id="SM00184">
    <property type="entry name" value="RING"/>
    <property type="match status" value="1"/>
</dbReference>
<dbReference type="GO" id="GO:0071797">
    <property type="term" value="C:LUBAC complex"/>
    <property type="evidence" value="ECO:0007669"/>
    <property type="project" value="TreeGrafter"/>
</dbReference>
<dbReference type="GO" id="GO:0004842">
    <property type="term" value="F:ubiquitin-protein transferase activity"/>
    <property type="evidence" value="ECO:0007669"/>
    <property type="project" value="TreeGrafter"/>
</dbReference>
<evidence type="ECO:0000256" key="3">
    <source>
        <dbReference type="ARBA" id="ARBA00022771"/>
    </source>
</evidence>
<dbReference type="AlphaFoldDB" id="A0A151N7T1"/>
<dbReference type="InterPro" id="IPR051628">
    <property type="entry name" value="LUBAC_E3_Ligases"/>
</dbReference>
<accession>A0A151N7T1</accession>
<dbReference type="GO" id="GO:0008270">
    <property type="term" value="F:zinc ion binding"/>
    <property type="evidence" value="ECO:0007669"/>
    <property type="project" value="UniProtKB-KW"/>
</dbReference>
<keyword evidence="2" id="KW-0479">Metal-binding</keyword>
<dbReference type="GO" id="GO:0097039">
    <property type="term" value="P:protein linear polyubiquitination"/>
    <property type="evidence" value="ECO:0007669"/>
    <property type="project" value="TreeGrafter"/>
</dbReference>
<feature type="domain" description="RING-type" evidence="7">
    <location>
        <begin position="85"/>
        <end position="127"/>
    </location>
</feature>
<evidence type="ECO:0000256" key="2">
    <source>
        <dbReference type="ARBA" id="ARBA00022723"/>
    </source>
</evidence>
<evidence type="ECO:0000259" key="7">
    <source>
        <dbReference type="PROSITE" id="PS50089"/>
    </source>
</evidence>
<name>A0A151N7T1_ALLMI</name>
<sequence length="155" mass="16591">METVPLMVTNGSSGSLGLGEHWSLASPGGGGSPASGRCTLSTEAGAVPGPSAVEAALEDQRLQNFQRLKQLDEAALVPNQETLECLICYQTVAPGAGVLLRECLHNFCRDCLRQVISYSEEPQVACPFRDDTYACSSHLQEREIRARGKALVRTA</sequence>
<dbReference type="InterPro" id="IPR047559">
    <property type="entry name" value="HOIL1_RBR_mRING-HC-C3HC3D"/>
</dbReference>
<dbReference type="PROSITE" id="PS50089">
    <property type="entry name" value="ZF_RING_2"/>
    <property type="match status" value="1"/>
</dbReference>
<dbReference type="InterPro" id="IPR001841">
    <property type="entry name" value="Znf_RING"/>
</dbReference>
<reference evidence="8 9" key="1">
    <citation type="journal article" date="2012" name="Genome Biol.">
        <title>Sequencing three crocodilian genomes to illuminate the evolution of archosaurs and amniotes.</title>
        <authorList>
            <person name="St John J.A."/>
            <person name="Braun E.L."/>
            <person name="Isberg S.R."/>
            <person name="Miles L.G."/>
            <person name="Chong A.Y."/>
            <person name="Gongora J."/>
            <person name="Dalzell P."/>
            <person name="Moran C."/>
            <person name="Bed'hom B."/>
            <person name="Abzhanov A."/>
            <person name="Burgess S.C."/>
            <person name="Cooksey A.M."/>
            <person name="Castoe T.A."/>
            <person name="Crawford N.G."/>
            <person name="Densmore L.D."/>
            <person name="Drew J.C."/>
            <person name="Edwards S.V."/>
            <person name="Faircloth B.C."/>
            <person name="Fujita M.K."/>
            <person name="Greenwold M.J."/>
            <person name="Hoffmann F.G."/>
            <person name="Howard J.M."/>
            <person name="Iguchi T."/>
            <person name="Janes D.E."/>
            <person name="Khan S.Y."/>
            <person name="Kohno S."/>
            <person name="de Koning A.J."/>
            <person name="Lance S.L."/>
            <person name="McCarthy F.M."/>
            <person name="McCormack J.E."/>
            <person name="Merchant M.E."/>
            <person name="Peterson D.G."/>
            <person name="Pollock D.D."/>
            <person name="Pourmand N."/>
            <person name="Raney B.J."/>
            <person name="Roessler K.A."/>
            <person name="Sanford J.R."/>
            <person name="Sawyer R.H."/>
            <person name="Schmidt C.J."/>
            <person name="Triplett E.W."/>
            <person name="Tuberville T.D."/>
            <person name="Venegas-Anaya M."/>
            <person name="Howard J.T."/>
            <person name="Jarvis E.D."/>
            <person name="Guillette L.J.Jr."/>
            <person name="Glenn T.C."/>
            <person name="Green R.E."/>
            <person name="Ray D.A."/>
        </authorList>
    </citation>
    <scope>NUCLEOTIDE SEQUENCE [LARGE SCALE GENOMIC DNA]</scope>
    <source>
        <strain evidence="8">KSC_2009_1</strain>
    </source>
</reference>
<keyword evidence="9" id="KW-1185">Reference proteome</keyword>
<gene>
    <name evidence="8" type="ORF">Y1Q_0010566</name>
</gene>
<proteinExistence type="predicted"/>
<evidence type="ECO:0000256" key="5">
    <source>
        <dbReference type="ARBA" id="ARBA00022833"/>
    </source>
</evidence>
<dbReference type="GO" id="GO:0043161">
    <property type="term" value="P:proteasome-mediated ubiquitin-dependent protein catabolic process"/>
    <property type="evidence" value="ECO:0007669"/>
    <property type="project" value="TreeGrafter"/>
</dbReference>
<dbReference type="Proteomes" id="UP000050525">
    <property type="component" value="Unassembled WGS sequence"/>
</dbReference>
<protein>
    <submittedName>
        <fullName evidence="8">RanBP-type and C3HC4-type zinc finger-containing protein 1-like</fullName>
    </submittedName>
</protein>
<dbReference type="SUPFAM" id="SSF57850">
    <property type="entry name" value="RING/U-box"/>
    <property type="match status" value="1"/>
</dbReference>
<dbReference type="InterPro" id="IPR013083">
    <property type="entry name" value="Znf_RING/FYVE/PHD"/>
</dbReference>
<evidence type="ECO:0000256" key="1">
    <source>
        <dbReference type="ARBA" id="ARBA00004906"/>
    </source>
</evidence>
<evidence type="ECO:0000256" key="4">
    <source>
        <dbReference type="ARBA" id="ARBA00022786"/>
    </source>
</evidence>
<dbReference type="GO" id="GO:0043130">
    <property type="term" value="F:ubiquitin binding"/>
    <property type="evidence" value="ECO:0007669"/>
    <property type="project" value="TreeGrafter"/>
</dbReference>
<organism evidence="8 9">
    <name type="scientific">Alligator mississippiensis</name>
    <name type="common">American alligator</name>
    <dbReference type="NCBI Taxonomy" id="8496"/>
    <lineage>
        <taxon>Eukaryota</taxon>
        <taxon>Metazoa</taxon>
        <taxon>Chordata</taxon>
        <taxon>Craniata</taxon>
        <taxon>Vertebrata</taxon>
        <taxon>Euteleostomi</taxon>
        <taxon>Archelosauria</taxon>
        <taxon>Archosauria</taxon>
        <taxon>Crocodylia</taxon>
        <taxon>Alligatoridae</taxon>
        <taxon>Alligatorinae</taxon>
        <taxon>Alligator</taxon>
    </lineage>
</organism>
<dbReference type="CDD" id="cd16633">
    <property type="entry name" value="mRING-HC-C3HC3D_RBR_HOIL1"/>
    <property type="match status" value="1"/>
</dbReference>
<dbReference type="PANTHER" id="PTHR22770">
    <property type="entry name" value="UBIQUITIN CONJUGATING ENZYME 7 INTERACTING PROTEIN-RELATED"/>
    <property type="match status" value="1"/>
</dbReference>
<evidence type="ECO:0000256" key="6">
    <source>
        <dbReference type="PROSITE-ProRule" id="PRU00175"/>
    </source>
</evidence>
<dbReference type="Gene3D" id="3.30.40.10">
    <property type="entry name" value="Zinc/RING finger domain, C3HC4 (zinc finger)"/>
    <property type="match status" value="1"/>
</dbReference>
<dbReference type="STRING" id="8496.A0A151N7T1"/>
<comment type="pathway">
    <text evidence="1">Protein modification; protein ubiquitination.</text>
</comment>
<dbReference type="FunFam" id="3.30.40.10:FF:000137">
    <property type="entry name" value="RanBP-type and C3HC4-type zinc finger-containing protein 1"/>
    <property type="match status" value="1"/>
</dbReference>
<keyword evidence="4" id="KW-0833">Ubl conjugation pathway</keyword>
<dbReference type="Pfam" id="PF13639">
    <property type="entry name" value="zf-RING_2"/>
    <property type="match status" value="1"/>
</dbReference>
<dbReference type="PANTHER" id="PTHR22770:SF45">
    <property type="entry name" value="RANBP-TYPE AND C3HC4-TYPE ZINC FINGER-CONTAINING PROTEIN 1"/>
    <property type="match status" value="1"/>
</dbReference>
<keyword evidence="5" id="KW-0862">Zinc</keyword>
<dbReference type="PROSITE" id="PS00518">
    <property type="entry name" value="ZF_RING_1"/>
    <property type="match status" value="1"/>
</dbReference>
<comment type="caution">
    <text evidence="8">The sequence shown here is derived from an EMBL/GenBank/DDBJ whole genome shotgun (WGS) entry which is preliminary data.</text>
</comment>
<evidence type="ECO:0000313" key="9">
    <source>
        <dbReference type="Proteomes" id="UP000050525"/>
    </source>
</evidence>
<dbReference type="EMBL" id="AKHW03003848">
    <property type="protein sequence ID" value="KYO32880.1"/>
    <property type="molecule type" value="Genomic_DNA"/>
</dbReference>
<evidence type="ECO:0000313" key="8">
    <source>
        <dbReference type="EMBL" id="KYO32880.1"/>
    </source>
</evidence>